<dbReference type="InterPro" id="IPR003607">
    <property type="entry name" value="HD/PDEase_dom"/>
</dbReference>
<gene>
    <name evidence="3" type="ORF">CB5_LOCUS2950</name>
</gene>
<keyword evidence="1" id="KW-0812">Transmembrane</keyword>
<proteinExistence type="predicted"/>
<dbReference type="PANTHER" id="PTHR11373:SF4">
    <property type="entry name" value="DEOXYNUCLEOSIDE TRIPHOSPHATE TRIPHOSPHOHYDROLASE SAMHD1"/>
    <property type="match status" value="1"/>
</dbReference>
<dbReference type="EMBL" id="LR862139">
    <property type="protein sequence ID" value="CAD1819739.1"/>
    <property type="molecule type" value="Genomic_DNA"/>
</dbReference>
<dbReference type="GO" id="GO:0005634">
    <property type="term" value="C:nucleus"/>
    <property type="evidence" value="ECO:0007669"/>
    <property type="project" value="TreeGrafter"/>
</dbReference>
<dbReference type="PANTHER" id="PTHR11373">
    <property type="entry name" value="DEOXYNUCLEOSIDE TRIPHOSPHATE TRIPHOSPHOHYDROLASE"/>
    <property type="match status" value="1"/>
</dbReference>
<dbReference type="GO" id="GO:0006203">
    <property type="term" value="P:dGTP catabolic process"/>
    <property type="evidence" value="ECO:0007669"/>
    <property type="project" value="TreeGrafter"/>
</dbReference>
<dbReference type="CDD" id="cd00077">
    <property type="entry name" value="HDc"/>
    <property type="match status" value="1"/>
</dbReference>
<sequence>MILSELGKERGYISESLFTFIFLSFVVGFTGLLEKLFNALEPTKVQSWILIIFDVQTVKLAGLMHDIGHGPFSHLFEHGFLSQVLPGSNWSHEQMTVQLVDYIVDEHHIDIDAKCLKIVKEMIIASSNIAKEKSAKEKLFLYDSVANGRTGIDVDKF</sequence>
<dbReference type="GO" id="GO:0008832">
    <property type="term" value="F:dGTPase activity"/>
    <property type="evidence" value="ECO:0007669"/>
    <property type="project" value="TreeGrafter"/>
</dbReference>
<dbReference type="AlphaFoldDB" id="A0A6V7NM99"/>
<dbReference type="InterPro" id="IPR050135">
    <property type="entry name" value="dGTPase-like"/>
</dbReference>
<accession>A0A6V7NM99</accession>
<feature type="domain" description="HD" evidence="2">
    <location>
        <begin position="41"/>
        <end position="114"/>
    </location>
</feature>
<name>A0A6V7NM99_ANACO</name>
<reference evidence="3" key="1">
    <citation type="submission" date="2020-07" db="EMBL/GenBank/DDBJ databases">
        <authorList>
            <person name="Lin J."/>
        </authorList>
    </citation>
    <scope>NUCLEOTIDE SEQUENCE</scope>
</reference>
<keyword evidence="1" id="KW-1133">Transmembrane helix</keyword>
<evidence type="ECO:0000256" key="1">
    <source>
        <dbReference type="SAM" id="Phobius"/>
    </source>
</evidence>
<dbReference type="InterPro" id="IPR006674">
    <property type="entry name" value="HD_domain"/>
</dbReference>
<dbReference type="Pfam" id="PF01966">
    <property type="entry name" value="HD"/>
    <property type="match status" value="1"/>
</dbReference>
<dbReference type="SUPFAM" id="SSF109604">
    <property type="entry name" value="HD-domain/PDEase-like"/>
    <property type="match status" value="1"/>
</dbReference>
<keyword evidence="1" id="KW-0472">Membrane</keyword>
<evidence type="ECO:0000259" key="2">
    <source>
        <dbReference type="Pfam" id="PF01966"/>
    </source>
</evidence>
<evidence type="ECO:0000313" key="3">
    <source>
        <dbReference type="EMBL" id="CAD1819739.1"/>
    </source>
</evidence>
<feature type="transmembrane region" description="Helical" evidence="1">
    <location>
        <begin position="12"/>
        <end position="33"/>
    </location>
</feature>
<dbReference type="Gene3D" id="1.10.3210.10">
    <property type="entry name" value="Hypothetical protein af1432"/>
    <property type="match status" value="1"/>
</dbReference>
<organism evidence="3">
    <name type="scientific">Ananas comosus var. bracteatus</name>
    <name type="common">red pineapple</name>
    <dbReference type="NCBI Taxonomy" id="296719"/>
    <lineage>
        <taxon>Eukaryota</taxon>
        <taxon>Viridiplantae</taxon>
        <taxon>Streptophyta</taxon>
        <taxon>Embryophyta</taxon>
        <taxon>Tracheophyta</taxon>
        <taxon>Spermatophyta</taxon>
        <taxon>Magnoliopsida</taxon>
        <taxon>Liliopsida</taxon>
        <taxon>Poales</taxon>
        <taxon>Bromeliaceae</taxon>
        <taxon>Bromelioideae</taxon>
        <taxon>Ananas</taxon>
    </lineage>
</organism>
<protein>
    <recommendedName>
        <fullName evidence="2">HD domain-containing protein</fullName>
    </recommendedName>
</protein>